<protein>
    <submittedName>
        <fullName evidence="3">Uncharacterized protein</fullName>
    </submittedName>
</protein>
<evidence type="ECO:0000313" key="4">
    <source>
        <dbReference type="EMBL" id="CDU25178.1"/>
    </source>
</evidence>
<evidence type="ECO:0000313" key="3">
    <source>
        <dbReference type="EMBL" id="CDR99630.1"/>
    </source>
</evidence>
<feature type="compositionally biased region" description="Basic and acidic residues" evidence="1">
    <location>
        <begin position="800"/>
        <end position="821"/>
    </location>
</feature>
<dbReference type="AlphaFoldDB" id="A0A0F7RTB7"/>
<gene>
    <name evidence="3" type="primary">SSCI25830.1</name>
    <name evidence="4" type="ORF">SPSC_05012</name>
</gene>
<dbReference type="STRING" id="49012.A0A0F7RTB7"/>
<feature type="region of interest" description="Disordered" evidence="1">
    <location>
        <begin position="712"/>
        <end position="756"/>
    </location>
</feature>
<feature type="compositionally biased region" description="Low complexity" evidence="1">
    <location>
        <begin position="828"/>
        <end position="850"/>
    </location>
</feature>
<name>A0A0F7RTB7_9BASI</name>
<feature type="region of interest" description="Disordered" evidence="1">
    <location>
        <begin position="914"/>
        <end position="989"/>
    </location>
</feature>
<keyword evidence="2" id="KW-0472">Membrane</keyword>
<feature type="compositionally biased region" description="Basic and acidic residues" evidence="1">
    <location>
        <begin position="734"/>
        <end position="746"/>
    </location>
</feature>
<reference evidence="5" key="3">
    <citation type="submission" date="2014-06" db="EMBL/GenBank/DDBJ databases">
        <authorList>
            <person name="Berkman P.J."/>
        </authorList>
    </citation>
    <scope>NUCLEOTIDE SEQUENCE [LARGE SCALE GENOMIC DNA]</scope>
</reference>
<feature type="compositionally biased region" description="Basic and acidic residues" evidence="1">
    <location>
        <begin position="919"/>
        <end position="933"/>
    </location>
</feature>
<feature type="region of interest" description="Disordered" evidence="1">
    <location>
        <begin position="1"/>
        <end position="56"/>
    </location>
</feature>
<feature type="compositionally biased region" description="Basic residues" evidence="1">
    <location>
        <begin position="1"/>
        <end position="13"/>
    </location>
</feature>
<feature type="compositionally biased region" description="Basic and acidic residues" evidence="1">
    <location>
        <begin position="594"/>
        <end position="612"/>
    </location>
</feature>
<keyword evidence="2" id="KW-1133">Transmembrane helix</keyword>
<dbReference type="EMBL" id="CCFA01001369">
    <property type="protein sequence ID" value="CDR99630.1"/>
    <property type="molecule type" value="Genomic_DNA"/>
</dbReference>
<feature type="compositionally biased region" description="Basic and acidic residues" evidence="1">
    <location>
        <begin position="171"/>
        <end position="183"/>
    </location>
</feature>
<reference evidence="3" key="2">
    <citation type="submission" date="2014-06" db="EMBL/GenBank/DDBJ databases">
        <authorList>
            <person name="Berkman J.Paul."/>
        </authorList>
    </citation>
    <scope>NUCLEOTIDE SEQUENCE [LARGE SCALE GENOMIC DNA]</scope>
</reference>
<organism evidence="3 5">
    <name type="scientific">Sporisorium scitamineum</name>
    <dbReference type="NCBI Taxonomy" id="49012"/>
    <lineage>
        <taxon>Eukaryota</taxon>
        <taxon>Fungi</taxon>
        <taxon>Dikarya</taxon>
        <taxon>Basidiomycota</taxon>
        <taxon>Ustilaginomycotina</taxon>
        <taxon>Ustilaginomycetes</taxon>
        <taxon>Ustilaginales</taxon>
        <taxon>Ustilaginaceae</taxon>
        <taxon>Sporisorium</taxon>
    </lineage>
</organism>
<dbReference type="OrthoDB" id="2552563at2759"/>
<feature type="compositionally biased region" description="Basic and acidic residues" evidence="1">
    <location>
        <begin position="31"/>
        <end position="56"/>
    </location>
</feature>
<feature type="transmembrane region" description="Helical" evidence="2">
    <location>
        <begin position="120"/>
        <end position="143"/>
    </location>
</feature>
<sequence length="1113" mass="120830">MPRFKAKPSKKARPSSSRKEQSKTKTKAKKASSDDRAESKPQHTLDSDQYFDPKGKQREVDSMLLAARDDPSDTPFIPGLMVPSSIASVSSATSSPSGTASPTTTAVMNPIATLHHNTPLILCIVVGAIVITATLSVGLAWLLRLACCAGDRRARRKRKLDRSTWSPSADVSRDHEDKAEAHNSFDSVTVTGDDDSEGKDAKIDLLFKETAQDGPVSRDMPVLGYADNGKAQDAPRSTWNGKGWTLFDPPVEPIQPPEPAITNEPTVATRGGNYGVARQELADRDVGGFTWPTSVERQPSFIERLVQRHHQASDLPTAAPLPYPFQAKPPQPASRMASLGGAANRAVMNMLPVTLRNAATTASRQRATRKRYNDMQPYLDSDFEGTIGAKDRELPMARRLRRTEERMAVDWTTEEEGDASAVEDNNKAPPLSNLHTFPRVQPVFVPIPVINPQGKVPVEFTPGLAGVGAVWSRRGSQQSLLPGPDVPEVVRPSMATERLPKVIEPNRASLLSFPALEGDRRSRLLGSVGRWLGQVTEAGEIADPYTALSPRPDRRLTKNGSLRSDYTTTTLADSAASNSETHVDARTSTSGAGKSERLLERVDADQAEHDRQQRRLLRKARLFAPTTTAVDLEAQHGTANPAGDDAAEVNVSRAPSIRPQFFATTDLQSWLEPNKFPTTHGFKVLEQHEAASSVGADLFSSDADCGKTKSAACEARSSKPKLRSSSSKQQLRTSAKDASRQKRDMVRSANTGMTKKASHEALASGCQSSAAITVVSSVFDEAFAAQLNKSNAAKKSSRASKPDDDAKVKAKAEADAAMREAWRRRRMLSLSSRGSQRSRTTRTTRTQSGSAGALLSCQESMLSQPSVYSELTAPSDYAFRAPLLSDTARSAMLTSCGASTIDAVSEETDAAQEVMLQPKADETRRKEEEEAQIKKQLKKQAKKEAKKEAKREQRRAERQQAKQDAAVAATESQPSADLPSLGAHRSVPTDLSAGLGNAEAVRRVIQKQRSISLGAVRSPFALVPVDADHIATAPDSPWTSSDSDISIRRWGESRRDDSVRLHARGARHHHSNSNPAGLKDAATKFNRRTPSNQARSNSYYFGMGAGSDLRDLC</sequence>
<feature type="compositionally biased region" description="Low complexity" evidence="1">
    <location>
        <begin position="723"/>
        <end position="733"/>
    </location>
</feature>
<feature type="region of interest" description="Disordered" evidence="1">
    <location>
        <begin position="543"/>
        <end position="612"/>
    </location>
</feature>
<dbReference type="Proteomes" id="UP000242770">
    <property type="component" value="Unassembled WGS sequence"/>
</dbReference>
<evidence type="ECO:0000256" key="2">
    <source>
        <dbReference type="SAM" id="Phobius"/>
    </source>
</evidence>
<keyword evidence="5" id="KW-1185">Reference proteome</keyword>
<keyword evidence="2" id="KW-0812">Transmembrane</keyword>
<feature type="region of interest" description="Disordered" evidence="1">
    <location>
        <begin position="157"/>
        <end position="196"/>
    </location>
</feature>
<proteinExistence type="predicted"/>
<dbReference type="EMBL" id="LK056684">
    <property type="protein sequence ID" value="CDU25178.1"/>
    <property type="molecule type" value="Genomic_DNA"/>
</dbReference>
<evidence type="ECO:0000313" key="5">
    <source>
        <dbReference type="Proteomes" id="UP000242770"/>
    </source>
</evidence>
<accession>A0A0F7RTB7</accession>
<feature type="compositionally biased region" description="Polar residues" evidence="1">
    <location>
        <begin position="558"/>
        <end position="592"/>
    </location>
</feature>
<feature type="compositionally biased region" description="Basic and acidic residues" evidence="1">
    <location>
        <begin position="942"/>
        <end position="961"/>
    </location>
</feature>
<reference evidence="4" key="1">
    <citation type="submission" date="2014-06" db="EMBL/GenBank/DDBJ databases">
        <authorList>
            <person name="Ju J."/>
            <person name="Zhang J."/>
        </authorList>
    </citation>
    <scope>NUCLEOTIDE SEQUENCE</scope>
    <source>
        <strain evidence="4">SscI8</strain>
    </source>
</reference>
<feature type="region of interest" description="Disordered" evidence="1">
    <location>
        <begin position="790"/>
        <end position="853"/>
    </location>
</feature>
<evidence type="ECO:0000256" key="1">
    <source>
        <dbReference type="SAM" id="MobiDB-lite"/>
    </source>
</evidence>